<sequence>MTEERQNTKWQSPGKQTKSEKKKLNVKRPQSSQTQTFTRVRRGKPSCRPATFLYLSYRKCNFGLKSPEQLPGDINLSGGVAADKEPKPQFSPNRNVIKPNGLVFFDHFQVMQTCLEKIKNKKTKDRQEDAKRTKKRERERESKNATQEEVKNKAGLVDKTQETQKNN</sequence>
<evidence type="ECO:0000256" key="1">
    <source>
        <dbReference type="SAM" id="MobiDB-lite"/>
    </source>
</evidence>
<dbReference type="Proteomes" id="UP001372834">
    <property type="component" value="Unassembled WGS sequence"/>
</dbReference>
<protein>
    <submittedName>
        <fullName evidence="2">Uncharacterized protein</fullName>
    </submittedName>
</protein>
<feature type="region of interest" description="Disordered" evidence="1">
    <location>
        <begin position="66"/>
        <end position="94"/>
    </location>
</feature>
<evidence type="ECO:0000313" key="2">
    <source>
        <dbReference type="EMBL" id="KAK6623441.1"/>
    </source>
</evidence>
<organism evidence="2 3">
    <name type="scientific">Polyplax serrata</name>
    <name type="common">Common mouse louse</name>
    <dbReference type="NCBI Taxonomy" id="468196"/>
    <lineage>
        <taxon>Eukaryota</taxon>
        <taxon>Metazoa</taxon>
        <taxon>Ecdysozoa</taxon>
        <taxon>Arthropoda</taxon>
        <taxon>Hexapoda</taxon>
        <taxon>Insecta</taxon>
        <taxon>Pterygota</taxon>
        <taxon>Neoptera</taxon>
        <taxon>Paraneoptera</taxon>
        <taxon>Psocodea</taxon>
        <taxon>Troctomorpha</taxon>
        <taxon>Phthiraptera</taxon>
        <taxon>Anoplura</taxon>
        <taxon>Polyplacidae</taxon>
        <taxon>Polyplax</taxon>
    </lineage>
</organism>
<feature type="compositionally biased region" description="Polar residues" evidence="1">
    <location>
        <begin position="28"/>
        <end position="38"/>
    </location>
</feature>
<feature type="region of interest" description="Disordered" evidence="1">
    <location>
        <begin position="1"/>
        <end position="44"/>
    </location>
</feature>
<accession>A0AAN8NQ51</accession>
<dbReference type="AlphaFoldDB" id="A0AAN8NQ51"/>
<feature type="region of interest" description="Disordered" evidence="1">
    <location>
        <begin position="120"/>
        <end position="167"/>
    </location>
</feature>
<comment type="caution">
    <text evidence="2">The sequence shown here is derived from an EMBL/GenBank/DDBJ whole genome shotgun (WGS) entry which is preliminary data.</text>
</comment>
<proteinExistence type="predicted"/>
<gene>
    <name evidence="2" type="ORF">RUM43_009293</name>
</gene>
<evidence type="ECO:0000313" key="3">
    <source>
        <dbReference type="Proteomes" id="UP001372834"/>
    </source>
</evidence>
<feature type="compositionally biased region" description="Basic and acidic residues" evidence="1">
    <location>
        <begin position="125"/>
        <end position="152"/>
    </location>
</feature>
<dbReference type="EMBL" id="JAWJWE010000038">
    <property type="protein sequence ID" value="KAK6623441.1"/>
    <property type="molecule type" value="Genomic_DNA"/>
</dbReference>
<name>A0AAN8NQ51_POLSC</name>
<reference evidence="2 3" key="1">
    <citation type="submission" date="2023-10" db="EMBL/GenBank/DDBJ databases">
        <title>Genomes of two closely related lineages of the louse Polyplax serrata with different host specificities.</title>
        <authorList>
            <person name="Martinu J."/>
            <person name="Tarabai H."/>
            <person name="Stefka J."/>
            <person name="Hypsa V."/>
        </authorList>
    </citation>
    <scope>NUCLEOTIDE SEQUENCE [LARGE SCALE GENOMIC DNA]</scope>
    <source>
        <strain evidence="2">HR10_N</strain>
    </source>
</reference>